<gene>
    <name evidence="1" type="ORF">MettiDRAFT_2834</name>
</gene>
<proteinExistence type="predicted"/>
<protein>
    <submittedName>
        <fullName evidence="1">Uncharacterized protein</fullName>
    </submittedName>
</protein>
<dbReference type="Proteomes" id="UP000019483">
    <property type="component" value="Unassembled WGS sequence"/>
</dbReference>
<evidence type="ECO:0000313" key="2">
    <source>
        <dbReference type="Proteomes" id="UP000019483"/>
    </source>
</evidence>
<sequence>MLLVNGFSGCVDKDFIDNSSLTSGTSSNNNNSSVNYDTEILEKNYSTVELLPPYNKSKPEWLKTNTSNIAKIALEDNRAKQLIMEGGTVIGVTYSCHPTSENYDGPGCAPALKIESGNKIVDFLVDEEKGVVLETVTEITSN</sequence>
<reference evidence="1 2" key="1">
    <citation type="submission" date="2013-08" db="EMBL/GenBank/DDBJ databases">
        <authorList>
            <consortium name="DOE Joint Genome Institute"/>
            <person name="Eisen J."/>
            <person name="Huntemann M."/>
            <person name="Han J."/>
            <person name="Chen A."/>
            <person name="Kyrpides N."/>
            <person name="Mavromatis K."/>
            <person name="Markowitz V."/>
            <person name="Palaniappan K."/>
            <person name="Ivanova N."/>
            <person name="Schaumberg A."/>
            <person name="Pati A."/>
            <person name="Liolios K."/>
            <person name="Nordberg H.P."/>
            <person name="Cantor M.N."/>
            <person name="Hua S.X."/>
            <person name="Woyke T."/>
        </authorList>
    </citation>
    <scope>NUCLEOTIDE SEQUENCE [LARGE SCALE GENOMIC DNA]</scope>
    <source>
        <strain evidence="1 2">DSM 2278</strain>
    </source>
</reference>
<keyword evidence="2" id="KW-1185">Reference proteome</keyword>
<evidence type="ECO:0000313" key="1">
    <source>
        <dbReference type="EMBL" id="ETA69337.1"/>
    </source>
</evidence>
<comment type="caution">
    <text evidence="1">The sequence shown here is derived from an EMBL/GenBank/DDBJ whole genome shotgun (WGS) entry which is preliminary data.</text>
</comment>
<accession>W9E064</accession>
<name>W9E064_METTI</name>
<dbReference type="AlphaFoldDB" id="W9E064"/>
<dbReference type="EMBL" id="AZAJ01000001">
    <property type="protein sequence ID" value="ETA69337.1"/>
    <property type="molecule type" value="Genomic_DNA"/>
</dbReference>
<organism evidence="1 2">
    <name type="scientific">Methanolobus tindarius DSM 2278</name>
    <dbReference type="NCBI Taxonomy" id="1090322"/>
    <lineage>
        <taxon>Archaea</taxon>
        <taxon>Methanobacteriati</taxon>
        <taxon>Methanobacteriota</taxon>
        <taxon>Stenosarchaea group</taxon>
        <taxon>Methanomicrobia</taxon>
        <taxon>Methanosarcinales</taxon>
        <taxon>Methanosarcinaceae</taxon>
        <taxon>Methanolobus</taxon>
    </lineage>
</organism>